<evidence type="ECO:0000313" key="1">
    <source>
        <dbReference type="EMBL" id="QKF77317.1"/>
    </source>
</evidence>
<organism evidence="1 2">
    <name type="scientific">Arcobacter defluvii</name>
    <dbReference type="NCBI Taxonomy" id="873191"/>
    <lineage>
        <taxon>Bacteria</taxon>
        <taxon>Pseudomonadati</taxon>
        <taxon>Campylobacterota</taxon>
        <taxon>Epsilonproteobacteria</taxon>
        <taxon>Campylobacterales</taxon>
        <taxon>Arcobacteraceae</taxon>
        <taxon>Arcobacter</taxon>
    </lineage>
</organism>
<evidence type="ECO:0008006" key="3">
    <source>
        <dbReference type="Google" id="ProtNLM"/>
    </source>
</evidence>
<evidence type="ECO:0000313" key="2">
    <source>
        <dbReference type="Proteomes" id="UP000503313"/>
    </source>
</evidence>
<name>A0AAE7E6F0_9BACT</name>
<proteinExistence type="predicted"/>
<dbReference type="AlphaFoldDB" id="A0AAE7E6F0"/>
<dbReference type="Proteomes" id="UP000503313">
    <property type="component" value="Chromosome"/>
</dbReference>
<sequence>MAKKNMTVVYKNVYVVVSTKGGEGKTFLSLQVLPILFLNKNINIFEVDNNNNSKKMIKNSQKISFKSFKIDDGLDAIDEIEFNNMLSQDDSVNIIDAGGGDDTIKLLKILEEKELFGLTYIVPLSNSISNVDNALQTIDSILSFDKDAKINLVLNKCPSFDFEDIKYKFKSFFGNESFGLASRYEEFKDKIQNLNYVTETDLPDIISSKHQYSLIDAYLKAKIIMENFDEVKAEWAKKGKDEFLKAKKLNRINEEIYEYCQTLIQNFKLD</sequence>
<dbReference type="EMBL" id="CP053835">
    <property type="protein sequence ID" value="QKF77317.1"/>
    <property type="molecule type" value="Genomic_DNA"/>
</dbReference>
<keyword evidence="2" id="KW-1185">Reference proteome</keyword>
<gene>
    <name evidence="1" type="ORF">ADFLV_1285</name>
</gene>
<dbReference type="RefSeq" id="WP_129012091.1">
    <property type="nucleotide sequence ID" value="NZ_CP053835.1"/>
</dbReference>
<dbReference type="Gene3D" id="3.40.50.300">
    <property type="entry name" value="P-loop containing nucleotide triphosphate hydrolases"/>
    <property type="match status" value="1"/>
</dbReference>
<protein>
    <recommendedName>
        <fullName evidence="3">CobQ/CobB/MinD/ParA nucleotide binding domain-containing protein</fullName>
    </recommendedName>
</protein>
<accession>A0AAE7E6F0</accession>
<dbReference type="SUPFAM" id="SSF52540">
    <property type="entry name" value="P-loop containing nucleoside triphosphate hydrolases"/>
    <property type="match status" value="1"/>
</dbReference>
<dbReference type="KEGG" id="adz:ADFLV_1285"/>
<dbReference type="InterPro" id="IPR027417">
    <property type="entry name" value="P-loop_NTPase"/>
</dbReference>
<reference evidence="1 2" key="1">
    <citation type="submission" date="2020-05" db="EMBL/GenBank/DDBJ databases">
        <title>Complete genome sequencing of Campylobacter and Arcobacter type strains.</title>
        <authorList>
            <person name="Miller W.G."/>
            <person name="Yee E."/>
        </authorList>
    </citation>
    <scope>NUCLEOTIDE SEQUENCE [LARGE SCALE GENOMIC DNA]</scope>
    <source>
        <strain evidence="1 2">LMG 25694</strain>
    </source>
</reference>